<dbReference type="CDD" id="cd02236">
    <property type="entry name" value="cupin_CV2614-like"/>
    <property type="match status" value="1"/>
</dbReference>
<feature type="signal peptide" evidence="1">
    <location>
        <begin position="1"/>
        <end position="18"/>
    </location>
</feature>
<dbReference type="Pfam" id="PF07883">
    <property type="entry name" value="Cupin_2"/>
    <property type="match status" value="1"/>
</dbReference>
<evidence type="ECO:0000313" key="4">
    <source>
        <dbReference type="Proteomes" id="UP000746535"/>
    </source>
</evidence>
<dbReference type="InterPro" id="IPR011051">
    <property type="entry name" value="RmlC_Cupin_sf"/>
</dbReference>
<organism evidence="3 4">
    <name type="scientific">Pseudomonas quercus</name>
    <dbReference type="NCBI Taxonomy" id="2722792"/>
    <lineage>
        <taxon>Bacteria</taxon>
        <taxon>Pseudomonadati</taxon>
        <taxon>Pseudomonadota</taxon>
        <taxon>Gammaproteobacteria</taxon>
        <taxon>Pseudomonadales</taxon>
        <taxon>Pseudomonadaceae</taxon>
        <taxon>Pseudomonas</taxon>
    </lineage>
</organism>
<dbReference type="Proteomes" id="UP000746535">
    <property type="component" value="Unassembled WGS sequence"/>
</dbReference>
<dbReference type="InterPro" id="IPR014710">
    <property type="entry name" value="RmlC-like_jellyroll"/>
</dbReference>
<keyword evidence="4" id="KW-1185">Reference proteome</keyword>
<dbReference type="EMBL" id="JAAVJI010000003">
    <property type="protein sequence ID" value="NJP00714.1"/>
    <property type="molecule type" value="Genomic_DNA"/>
</dbReference>
<dbReference type="Gene3D" id="2.60.120.10">
    <property type="entry name" value="Jelly Rolls"/>
    <property type="match status" value="1"/>
</dbReference>
<dbReference type="SUPFAM" id="SSF51182">
    <property type="entry name" value="RmlC-like cupins"/>
    <property type="match status" value="1"/>
</dbReference>
<keyword evidence="1" id="KW-0732">Signal</keyword>
<dbReference type="RefSeq" id="WP_168083095.1">
    <property type="nucleotide sequence ID" value="NZ_JAAVJI010000003.1"/>
</dbReference>
<feature type="domain" description="Cupin type-2" evidence="2">
    <location>
        <begin position="56"/>
        <end position="117"/>
    </location>
</feature>
<accession>A0ABX0YE96</accession>
<dbReference type="PANTHER" id="PTHR38599:SF1">
    <property type="entry name" value="CUPIN DOMAIN PROTEIN (AFU_ORTHOLOGUE AFUA_3G13620)"/>
    <property type="match status" value="1"/>
</dbReference>
<evidence type="ECO:0000259" key="2">
    <source>
        <dbReference type="Pfam" id="PF07883"/>
    </source>
</evidence>
<gene>
    <name evidence="3" type="ORF">HBH25_07545</name>
</gene>
<dbReference type="PANTHER" id="PTHR38599">
    <property type="entry name" value="CUPIN DOMAIN PROTEIN (AFU_ORTHOLOGUE AFUA_3G13620)"/>
    <property type="match status" value="1"/>
</dbReference>
<dbReference type="InterPro" id="IPR013096">
    <property type="entry name" value="Cupin_2"/>
</dbReference>
<comment type="caution">
    <text evidence="3">The sequence shown here is derived from an EMBL/GenBank/DDBJ whole genome shotgun (WGS) entry which is preliminary data.</text>
</comment>
<sequence>MILRAALAFMVASPLAYATEPQPSISSNIVLQAGHSWDGSAFKGYPTGAPQLTVRRVTLQPGAQFPWHTHPMPAAGYVIAGTLEVESHDGKIKRRFNAGEALAEMQGIVHRGRSVDTVTELVVFYAGTPGLPIAQDLTQ</sequence>
<proteinExistence type="predicted"/>
<evidence type="ECO:0000313" key="3">
    <source>
        <dbReference type="EMBL" id="NJP00714.1"/>
    </source>
</evidence>
<evidence type="ECO:0000256" key="1">
    <source>
        <dbReference type="SAM" id="SignalP"/>
    </source>
</evidence>
<reference evidence="3 4" key="1">
    <citation type="submission" date="2020-03" db="EMBL/GenBank/DDBJ databases">
        <authorList>
            <person name="Wang L."/>
            <person name="He N."/>
            <person name="Li Y."/>
            <person name="Fang Y."/>
            <person name="Zhang F."/>
        </authorList>
    </citation>
    <scope>NUCLEOTIDE SEQUENCE [LARGE SCALE GENOMIC DNA]</scope>
    <source>
        <strain evidence="4">hsmgli-8</strain>
    </source>
</reference>
<name>A0ABX0YE96_9PSED</name>
<feature type="chain" id="PRO_5046835982" evidence="1">
    <location>
        <begin position="19"/>
        <end position="139"/>
    </location>
</feature>
<protein>
    <submittedName>
        <fullName evidence="3">Cupin domain-containing protein</fullName>
    </submittedName>
</protein>